<comment type="caution">
    <text evidence="1">The sequence shown here is derived from an EMBL/GenBank/DDBJ whole genome shotgun (WGS) entry which is preliminary data.</text>
</comment>
<reference evidence="1 2" key="1">
    <citation type="journal article" date="2021" name="Hortic Res">
        <title>High-quality reference genome and annotation aids understanding of berry development for evergreen blueberry (Vaccinium darrowii).</title>
        <authorList>
            <person name="Yu J."/>
            <person name="Hulse-Kemp A.M."/>
            <person name="Babiker E."/>
            <person name="Staton M."/>
        </authorList>
    </citation>
    <scope>NUCLEOTIDE SEQUENCE [LARGE SCALE GENOMIC DNA]</scope>
    <source>
        <strain evidence="2">cv. NJ 8807/NJ 8810</strain>
        <tissue evidence="1">Young leaf</tissue>
    </source>
</reference>
<organism evidence="1 2">
    <name type="scientific">Vaccinium darrowii</name>
    <dbReference type="NCBI Taxonomy" id="229202"/>
    <lineage>
        <taxon>Eukaryota</taxon>
        <taxon>Viridiplantae</taxon>
        <taxon>Streptophyta</taxon>
        <taxon>Embryophyta</taxon>
        <taxon>Tracheophyta</taxon>
        <taxon>Spermatophyta</taxon>
        <taxon>Magnoliopsida</taxon>
        <taxon>eudicotyledons</taxon>
        <taxon>Gunneridae</taxon>
        <taxon>Pentapetalae</taxon>
        <taxon>asterids</taxon>
        <taxon>Ericales</taxon>
        <taxon>Ericaceae</taxon>
        <taxon>Vaccinioideae</taxon>
        <taxon>Vaccinieae</taxon>
        <taxon>Vaccinium</taxon>
    </lineage>
</organism>
<name>A0ACB7XWB2_9ERIC</name>
<accession>A0ACB7XWB2</accession>
<dbReference type="EMBL" id="CM037151">
    <property type="protein sequence ID" value="KAH7845029.1"/>
    <property type="molecule type" value="Genomic_DNA"/>
</dbReference>
<protein>
    <submittedName>
        <fullName evidence="1">Uncharacterized protein</fullName>
    </submittedName>
</protein>
<gene>
    <name evidence="1" type="ORF">Vadar_034386</name>
</gene>
<evidence type="ECO:0000313" key="2">
    <source>
        <dbReference type="Proteomes" id="UP000828048"/>
    </source>
</evidence>
<proteinExistence type="predicted"/>
<evidence type="ECO:0000313" key="1">
    <source>
        <dbReference type="EMBL" id="KAH7845029.1"/>
    </source>
</evidence>
<sequence>MDMRNDKESKELLHSQTHIWNHIFHFINSMSLKCAVQLDIPDIIKNHGGPMSLSELVSALPINPSKSQCVYRLMRILVHSGFFTKEKISGTTEEEEGYLLTPASSLLLKDEPLSVRPFLLGVLDPISIKPWHNISEWFQNDDPTPFDTAHGRTFWDYMGHEPRISHSFNEGMASDARLVTSVVIKDCKGVFKGLNSLVDVGGGNGTLAKAIADAFPKLECTVLDLPHVVAGLQGSGNLKFVGGDMFQTIPSTDAVLLKCVLHDWSDEESIKILKRCKEAIPSKGGKVILIDMKVENNDKGDAESIETQLFFDMQMMILVTGRERTEKEWAKLFVDAGFSGYKITPILGLRSLIEVYP</sequence>
<dbReference type="Proteomes" id="UP000828048">
    <property type="component" value="Chromosome 1"/>
</dbReference>
<keyword evidence="2" id="KW-1185">Reference proteome</keyword>